<name>A0A1V0SJU3_9VIRU</name>
<feature type="transmembrane region" description="Helical" evidence="1">
    <location>
        <begin position="92"/>
        <end position="113"/>
    </location>
</feature>
<evidence type="ECO:0000256" key="1">
    <source>
        <dbReference type="SAM" id="Phobius"/>
    </source>
</evidence>
<keyword evidence="1" id="KW-1133">Transmembrane helix</keyword>
<sequence length="166" mass="18205">MAKTDLVTSVQEATPLYFILTYLLTVAAPTTTLIVSAYVLLGIYWNEPCGNNLMSLQVWLLVFAIFETLYLLKSAGAAYHRKERTGASVYVYGAGVHWLFMIIWNIIGAVDLFNSDCQTALYPIYAITISVLAIHWIILSCYACLCCCICCGACCSGIAQGMSGKK</sequence>
<accession>A0A1V0SJU3</accession>
<gene>
    <name evidence="2" type="ORF">Klosneuvirus_3_144</name>
</gene>
<feature type="transmembrane region" description="Helical" evidence="1">
    <location>
        <begin position="53"/>
        <end position="72"/>
    </location>
</feature>
<proteinExistence type="predicted"/>
<keyword evidence="1" id="KW-0472">Membrane</keyword>
<dbReference type="EMBL" id="KY684110">
    <property type="protein sequence ID" value="ARF12009.1"/>
    <property type="molecule type" value="Genomic_DNA"/>
</dbReference>
<protein>
    <recommendedName>
        <fullName evidence="3">Transmembrane protein</fullName>
    </recommendedName>
</protein>
<reference evidence="2" key="1">
    <citation type="journal article" date="2017" name="Science">
        <title>Giant viruses with an expanded complement of translation system components.</title>
        <authorList>
            <person name="Schulz F."/>
            <person name="Yutin N."/>
            <person name="Ivanova N.N."/>
            <person name="Ortega D.R."/>
            <person name="Lee T.K."/>
            <person name="Vierheilig J."/>
            <person name="Daims H."/>
            <person name="Horn M."/>
            <person name="Wagner M."/>
            <person name="Jensen G.J."/>
            <person name="Kyrpides N.C."/>
            <person name="Koonin E.V."/>
            <person name="Woyke T."/>
        </authorList>
    </citation>
    <scope>NUCLEOTIDE SEQUENCE</scope>
    <source>
        <strain evidence="2">KNV1</strain>
    </source>
</reference>
<feature type="transmembrane region" description="Helical" evidence="1">
    <location>
        <begin position="16"/>
        <end position="41"/>
    </location>
</feature>
<keyword evidence="1" id="KW-0812">Transmembrane</keyword>
<evidence type="ECO:0008006" key="3">
    <source>
        <dbReference type="Google" id="ProtNLM"/>
    </source>
</evidence>
<evidence type="ECO:0000313" key="2">
    <source>
        <dbReference type="EMBL" id="ARF12009.1"/>
    </source>
</evidence>
<feature type="transmembrane region" description="Helical" evidence="1">
    <location>
        <begin position="120"/>
        <end position="139"/>
    </location>
</feature>
<organism evidence="2">
    <name type="scientific">Klosneuvirus KNV1</name>
    <dbReference type="NCBI Taxonomy" id="1977640"/>
    <lineage>
        <taxon>Viruses</taxon>
        <taxon>Varidnaviria</taxon>
        <taxon>Bamfordvirae</taxon>
        <taxon>Nucleocytoviricota</taxon>
        <taxon>Megaviricetes</taxon>
        <taxon>Imitervirales</taxon>
        <taxon>Mimiviridae</taxon>
        <taxon>Klosneuvirinae</taxon>
        <taxon>Klosneuvirus</taxon>
    </lineage>
</organism>